<organism evidence="1 2">
    <name type="scientific">Paeniglutamicibacter kerguelensis</name>
    <dbReference type="NCBI Taxonomy" id="254788"/>
    <lineage>
        <taxon>Bacteria</taxon>
        <taxon>Bacillati</taxon>
        <taxon>Actinomycetota</taxon>
        <taxon>Actinomycetes</taxon>
        <taxon>Micrococcales</taxon>
        <taxon>Micrococcaceae</taxon>
        <taxon>Paeniglutamicibacter</taxon>
    </lineage>
</organism>
<comment type="caution">
    <text evidence="1">The sequence shown here is derived from an EMBL/GenBank/DDBJ whole genome shotgun (WGS) entry which is preliminary data.</text>
</comment>
<name>A0ABS4XFI5_9MICC</name>
<keyword evidence="2" id="KW-1185">Reference proteome</keyword>
<reference evidence="1 2" key="1">
    <citation type="submission" date="2021-03" db="EMBL/GenBank/DDBJ databases">
        <title>Sequencing the genomes of 1000 actinobacteria strains.</title>
        <authorList>
            <person name="Klenk H.-P."/>
        </authorList>
    </citation>
    <scope>NUCLEOTIDE SEQUENCE [LARGE SCALE GENOMIC DNA]</scope>
    <source>
        <strain evidence="1 2">DSM 15797</strain>
    </source>
</reference>
<dbReference type="Pfam" id="PF16264">
    <property type="entry name" value="SatD"/>
    <property type="match status" value="1"/>
</dbReference>
<dbReference type="EMBL" id="JAGIOF010000001">
    <property type="protein sequence ID" value="MBP2387121.1"/>
    <property type="molecule type" value="Genomic_DNA"/>
</dbReference>
<dbReference type="InterPro" id="IPR032580">
    <property type="entry name" value="SatD"/>
</dbReference>
<evidence type="ECO:0000313" key="2">
    <source>
        <dbReference type="Proteomes" id="UP001296993"/>
    </source>
</evidence>
<sequence>MRSFDVVVPVIMDIVDSRKLADRESAQAAIESVCAMVERHQPALQPWQATVGDEFQAVYSTLHEALSSTALLRLSLPEDIDCRFGIGRGSIKPVSSISAARIQDGSGWWAARAAIDEARQREKAKNPTLRSWFHGAKADDDQTAITNAYLLTRDQLISSLNPKTRRYASGLLLGQTQSSIARAEGVTQSAVSQALKNSGAGTLVASLEQLETVLEPRHRVQR</sequence>
<evidence type="ECO:0008006" key="3">
    <source>
        <dbReference type="Google" id="ProtNLM"/>
    </source>
</evidence>
<gene>
    <name evidence="1" type="ORF">JOF47_002632</name>
</gene>
<protein>
    <recommendedName>
        <fullName evidence="3">SatD family protein</fullName>
    </recommendedName>
</protein>
<dbReference type="Proteomes" id="UP001296993">
    <property type="component" value="Unassembled WGS sequence"/>
</dbReference>
<proteinExistence type="predicted"/>
<dbReference type="RefSeq" id="WP_209999076.1">
    <property type="nucleotide sequence ID" value="NZ_BAAAJY010000005.1"/>
</dbReference>
<evidence type="ECO:0000313" key="1">
    <source>
        <dbReference type="EMBL" id="MBP2387121.1"/>
    </source>
</evidence>
<accession>A0ABS4XFI5</accession>